<gene>
    <name evidence="3" type="ORF">NCTC11938_03677</name>
    <name evidence="2" type="ORF">PW210_001011</name>
</gene>
<dbReference type="PROSITE" id="PS51186">
    <property type="entry name" value="GNAT"/>
    <property type="match status" value="1"/>
</dbReference>
<proteinExistence type="predicted"/>
<dbReference type="RefSeq" id="WP_004250320.1">
    <property type="nucleotide sequence ID" value="NZ_AP026827.1"/>
</dbReference>
<dbReference type="AlphaFoldDB" id="A0A379GEI0"/>
<dbReference type="Proteomes" id="UP000254191">
    <property type="component" value="Unassembled WGS sequence"/>
</dbReference>
<dbReference type="EMBL" id="ABKSPD020000002">
    <property type="protein sequence ID" value="EKW9775221.1"/>
    <property type="molecule type" value="Genomic_DNA"/>
</dbReference>
<dbReference type="EMBL" id="UGTS01000006">
    <property type="protein sequence ID" value="SUC39387.1"/>
    <property type="molecule type" value="Genomic_DNA"/>
</dbReference>
<dbReference type="Proteomes" id="UP001171165">
    <property type="component" value="Unassembled WGS sequence"/>
</dbReference>
<reference evidence="3 4" key="1">
    <citation type="submission" date="2018-06" db="EMBL/GenBank/DDBJ databases">
        <authorList>
            <consortium name="Pathogen Informatics"/>
            <person name="Doyle S."/>
        </authorList>
    </citation>
    <scope>NUCLEOTIDE SEQUENCE [LARGE SCALE GENOMIC DNA]</scope>
    <source>
        <strain evidence="3 4">NCTC11938</strain>
    </source>
</reference>
<protein>
    <submittedName>
        <fullName evidence="2">GNAT family N-acetyltransferase</fullName>
    </submittedName>
</protein>
<dbReference type="Gene3D" id="3.40.630.30">
    <property type="match status" value="1"/>
</dbReference>
<reference evidence="2" key="2">
    <citation type="submission" date="2023-06" db="EMBL/GenBank/DDBJ databases">
        <authorList>
            <consortium name="Clinical and Environmental Microbiology Branch: Whole genome sequencing antimicrobial resistance pathogens in the healthcare setting"/>
        </authorList>
    </citation>
    <scope>NUCLEOTIDE SEQUENCE</scope>
    <source>
        <strain evidence="2">Microbial</strain>
    </source>
</reference>
<evidence type="ECO:0000313" key="3">
    <source>
        <dbReference type="EMBL" id="SUC39387.1"/>
    </source>
</evidence>
<sequence length="162" mass="18314">MSYPLRKMTFADIKAVTSLLQENSQSQQGGLYGDYPHDKVEAMYQSSTNAIVATDQEQIIAVVFSFPVSSFSLPPIAQEINRRFPSLTYNNWFYGPVCIDKSYRGKSLLTELYQYIGALQGGRPIAFINSENIRSLKAHQKLGMNIVENFQFQGKAWWVISG</sequence>
<feature type="domain" description="N-acetyltransferase" evidence="1">
    <location>
        <begin position="3"/>
        <end position="162"/>
    </location>
</feature>
<accession>A0A379GEI0</accession>
<evidence type="ECO:0000259" key="1">
    <source>
        <dbReference type="PROSITE" id="PS51186"/>
    </source>
</evidence>
<dbReference type="SUPFAM" id="SSF55729">
    <property type="entry name" value="Acyl-CoA N-acyltransferases (Nat)"/>
    <property type="match status" value="1"/>
</dbReference>
<dbReference type="InterPro" id="IPR016181">
    <property type="entry name" value="Acyl_CoA_acyltransferase"/>
</dbReference>
<dbReference type="KEGG" id="pvl:AOB99_12430"/>
<dbReference type="InterPro" id="IPR000182">
    <property type="entry name" value="GNAT_dom"/>
</dbReference>
<name>A0A379GEI0_PROMI</name>
<evidence type="ECO:0000313" key="4">
    <source>
        <dbReference type="Proteomes" id="UP000254191"/>
    </source>
</evidence>
<evidence type="ECO:0000313" key="2">
    <source>
        <dbReference type="EMBL" id="EKW9775221.1"/>
    </source>
</evidence>
<organism evidence="3 4">
    <name type="scientific">Proteus mirabilis</name>
    <dbReference type="NCBI Taxonomy" id="584"/>
    <lineage>
        <taxon>Bacteria</taxon>
        <taxon>Pseudomonadati</taxon>
        <taxon>Pseudomonadota</taxon>
        <taxon>Gammaproteobacteria</taxon>
        <taxon>Enterobacterales</taxon>
        <taxon>Morganellaceae</taxon>
        <taxon>Proteus</taxon>
    </lineage>
</organism>
<dbReference type="GO" id="GO:0016747">
    <property type="term" value="F:acyltransferase activity, transferring groups other than amino-acyl groups"/>
    <property type="evidence" value="ECO:0007669"/>
    <property type="project" value="InterPro"/>
</dbReference>